<protein>
    <submittedName>
        <fullName evidence="4">Histone-lysine N-methyltransferase PRDM16-like isoform X3</fullName>
    </submittedName>
</protein>
<feature type="region of interest" description="Disordered" evidence="1">
    <location>
        <begin position="109"/>
        <end position="141"/>
    </location>
</feature>
<reference evidence="4 5" key="1">
    <citation type="journal article" date="2024" name="Ann. Entomol. Soc. Am.">
        <title>Genomic analyses of the southern and eastern yellowjacket wasps (Hymenoptera: Vespidae) reveal evolutionary signatures of social life.</title>
        <authorList>
            <person name="Catto M.A."/>
            <person name="Caine P.B."/>
            <person name="Orr S.E."/>
            <person name="Hunt B.G."/>
            <person name="Goodisman M.A.D."/>
        </authorList>
    </citation>
    <scope>NUCLEOTIDE SEQUENCE [LARGE SCALE GENOMIC DNA]</scope>
    <source>
        <strain evidence="4">232</strain>
        <tissue evidence="4">Head and thorax</tissue>
    </source>
</reference>
<comment type="caution">
    <text evidence="4">The sequence shown here is derived from an EMBL/GenBank/DDBJ whole genome shotgun (WGS) entry which is preliminary data.</text>
</comment>
<dbReference type="AlphaFoldDB" id="A0ABD2CKT1"/>
<evidence type="ECO:0000313" key="5">
    <source>
        <dbReference type="Proteomes" id="UP001607303"/>
    </source>
</evidence>
<dbReference type="InterPro" id="IPR046341">
    <property type="entry name" value="SET_dom_sf"/>
</dbReference>
<feature type="compositionally biased region" description="Polar residues" evidence="1">
    <location>
        <begin position="592"/>
        <end position="606"/>
    </location>
</feature>
<feature type="compositionally biased region" description="Acidic residues" evidence="1">
    <location>
        <begin position="548"/>
        <end position="557"/>
    </location>
</feature>
<sequence>MKRKDKKVIMSPWLMLYSACVGFVLPLNLIYTEAVRIVGSGVRGWLDASHERSNWLKYIRSTATPHLINLRHILIGGEILYETIRDIAIGEELLLGLREPLQLQDILGENATEDRSDRETASQHSGTVDEDREDEEESETRCTVCDKPFQDIDLLDGHLVTCHRYPADQHRCDDCPRGYAWRALLVRAMPQLPTSAPSPFLVYPRPPVSLPGGLPFYPPSLMTPYPGIFPNAPNFLNSPLLFPPKLDDGDKRSESPKKERFTPPRIHPQHSKISPSAGEEATSLFRPSPARPLVHPTSESEDDQSKRRENLGKSLEKKMEIETATNSTNEESTDQPLDLRVQTKKQDVSIDERKSRSPSPAPITVEEPPPPPVDPPRTTEEENVVPIPSMAVIDTKDVTSSPRLRTNLSTTDQTPTNTPPHMAYPRPIHPMFLEAMYRTPGSTFPAFPGAPPTAGGASAESRLLPPLPPFGPPRGLPFLGTLMNGLSGARPGGGFDLLARPPMGAFPGVKPFQDAVTYGGEPGYHLPPHPAYLSGRLHDIHESKMETEYDEDEDSEEGVSPLEEADGLSPLETKDSPSPSQYDLKLRDKQELLNNNTAEPVIEIST</sequence>
<feature type="compositionally biased region" description="Acidic residues" evidence="1">
    <location>
        <begin position="128"/>
        <end position="138"/>
    </location>
</feature>
<dbReference type="Gene3D" id="3.30.160.60">
    <property type="entry name" value="Classic Zinc Finger"/>
    <property type="match status" value="1"/>
</dbReference>
<dbReference type="Pfam" id="PF21549">
    <property type="entry name" value="PRDM2_PR"/>
    <property type="match status" value="1"/>
</dbReference>
<keyword evidence="5" id="KW-1185">Reference proteome</keyword>
<evidence type="ECO:0000256" key="1">
    <source>
        <dbReference type="SAM" id="MobiDB-lite"/>
    </source>
</evidence>
<dbReference type="PROSITE" id="PS00028">
    <property type="entry name" value="ZINC_FINGER_C2H2_1"/>
    <property type="match status" value="1"/>
</dbReference>
<feature type="compositionally biased region" description="Polar residues" evidence="1">
    <location>
        <begin position="398"/>
        <end position="416"/>
    </location>
</feature>
<feature type="compositionally biased region" description="Basic and acidic residues" evidence="1">
    <location>
        <begin position="303"/>
        <end position="321"/>
    </location>
</feature>
<feature type="compositionally biased region" description="Basic and acidic residues" evidence="1">
    <location>
        <begin position="112"/>
        <end position="121"/>
    </location>
</feature>
<evidence type="ECO:0000259" key="3">
    <source>
        <dbReference type="PROSITE" id="PS00028"/>
    </source>
</evidence>
<accession>A0ABD2CKT1</accession>
<dbReference type="Proteomes" id="UP001607303">
    <property type="component" value="Unassembled WGS sequence"/>
</dbReference>
<evidence type="ECO:0000313" key="4">
    <source>
        <dbReference type="EMBL" id="KAL2745719.1"/>
    </source>
</evidence>
<dbReference type="GO" id="GO:0008276">
    <property type="term" value="F:protein methyltransferase activity"/>
    <property type="evidence" value="ECO:0007669"/>
    <property type="project" value="UniProtKB-ARBA"/>
</dbReference>
<dbReference type="EMBL" id="JAYRBN010000041">
    <property type="protein sequence ID" value="KAL2745719.1"/>
    <property type="molecule type" value="Genomic_DNA"/>
</dbReference>
<dbReference type="GO" id="GO:0008757">
    <property type="term" value="F:S-adenosylmethionine-dependent methyltransferase activity"/>
    <property type="evidence" value="ECO:0007669"/>
    <property type="project" value="UniProtKB-ARBA"/>
</dbReference>
<feature type="region of interest" description="Disordered" evidence="1">
    <location>
        <begin position="240"/>
        <end position="423"/>
    </location>
</feature>
<keyword evidence="2" id="KW-0812">Transmembrane</keyword>
<dbReference type="Gene3D" id="2.170.270.10">
    <property type="entry name" value="SET domain"/>
    <property type="match status" value="1"/>
</dbReference>
<dbReference type="InterPro" id="IPR001214">
    <property type="entry name" value="SET_dom"/>
</dbReference>
<feature type="transmembrane region" description="Helical" evidence="2">
    <location>
        <begin position="12"/>
        <end position="31"/>
    </location>
</feature>
<evidence type="ECO:0000256" key="2">
    <source>
        <dbReference type="SAM" id="Phobius"/>
    </source>
</evidence>
<feature type="compositionally biased region" description="Basic and acidic residues" evidence="1">
    <location>
        <begin position="344"/>
        <end position="355"/>
    </location>
</feature>
<feature type="domain" description="C2H2-type" evidence="3">
    <location>
        <begin position="142"/>
        <end position="163"/>
    </location>
</feature>
<organism evidence="4 5">
    <name type="scientific">Vespula maculifrons</name>
    <name type="common">Eastern yellow jacket</name>
    <name type="synonym">Wasp</name>
    <dbReference type="NCBI Taxonomy" id="7453"/>
    <lineage>
        <taxon>Eukaryota</taxon>
        <taxon>Metazoa</taxon>
        <taxon>Ecdysozoa</taxon>
        <taxon>Arthropoda</taxon>
        <taxon>Hexapoda</taxon>
        <taxon>Insecta</taxon>
        <taxon>Pterygota</taxon>
        <taxon>Neoptera</taxon>
        <taxon>Endopterygota</taxon>
        <taxon>Hymenoptera</taxon>
        <taxon>Apocrita</taxon>
        <taxon>Aculeata</taxon>
        <taxon>Vespoidea</taxon>
        <taxon>Vespidae</taxon>
        <taxon>Vespinae</taxon>
        <taxon>Vespula</taxon>
    </lineage>
</organism>
<proteinExistence type="predicted"/>
<feature type="region of interest" description="Disordered" evidence="1">
    <location>
        <begin position="545"/>
        <end position="606"/>
    </location>
</feature>
<name>A0ABD2CKT1_VESMC</name>
<dbReference type="InterPro" id="IPR013087">
    <property type="entry name" value="Znf_C2H2_type"/>
</dbReference>
<keyword evidence="2" id="KW-1133">Transmembrane helix</keyword>
<gene>
    <name evidence="4" type="ORF">V1477_006110</name>
</gene>
<dbReference type="GO" id="GO:0008170">
    <property type="term" value="F:N-methyltransferase activity"/>
    <property type="evidence" value="ECO:0007669"/>
    <property type="project" value="UniProtKB-ARBA"/>
</dbReference>
<keyword evidence="2" id="KW-0472">Membrane</keyword>
<feature type="compositionally biased region" description="Basic and acidic residues" evidence="1">
    <location>
        <begin position="245"/>
        <end position="262"/>
    </location>
</feature>